<comment type="caution">
    <text evidence="1">The sequence shown here is derived from an EMBL/GenBank/DDBJ whole genome shotgun (WGS) entry which is preliminary data.</text>
</comment>
<dbReference type="RefSeq" id="WP_121298206.1">
    <property type="nucleotide sequence ID" value="NZ_QBEW01000089.1"/>
</dbReference>
<keyword evidence="2" id="KW-1185">Reference proteome</keyword>
<evidence type="ECO:0008006" key="3">
    <source>
        <dbReference type="Google" id="ProtNLM"/>
    </source>
</evidence>
<dbReference type="PROSITE" id="PS51257">
    <property type="entry name" value="PROKAR_LIPOPROTEIN"/>
    <property type="match status" value="1"/>
</dbReference>
<dbReference type="AlphaFoldDB" id="A0A497YKR5"/>
<dbReference type="Proteomes" id="UP000280791">
    <property type="component" value="Unassembled WGS sequence"/>
</dbReference>
<dbReference type="EMBL" id="RCCP01000001">
    <property type="protein sequence ID" value="RLJ90725.1"/>
    <property type="molecule type" value="Genomic_DNA"/>
</dbReference>
<sequence length="126" mass="13660">MKKLITILFLAVLLSGCIGGEQYLYSGKSQSWSMTYKVVEAQSGSQQVEGTLEYIGAGTAPETIGYSMNSVIRGQSTTNVPVTDGKVTLQNGSCVDCAIIQEHTKIKVEVIWDGKSETFNLDEEES</sequence>
<reference evidence="1 2" key="1">
    <citation type="submission" date="2018-10" db="EMBL/GenBank/DDBJ databases">
        <title>Genomic Encyclopedia of Type Strains, Phase IV (KMG-IV): sequencing the most valuable type-strain genomes for metagenomic binning, comparative biology and taxonomic classification.</title>
        <authorList>
            <person name="Goeker M."/>
        </authorList>
    </citation>
    <scope>NUCLEOTIDE SEQUENCE [LARGE SCALE GENOMIC DNA]</scope>
    <source>
        <strain evidence="1 2">DSM 20549</strain>
    </source>
</reference>
<evidence type="ECO:0000313" key="2">
    <source>
        <dbReference type="Proteomes" id="UP000280791"/>
    </source>
</evidence>
<gene>
    <name evidence="1" type="ORF">DFR62_0873</name>
</gene>
<organism evidence="1 2">
    <name type="scientific">Planococcus citreus</name>
    <dbReference type="NCBI Taxonomy" id="1373"/>
    <lineage>
        <taxon>Bacteria</taxon>
        <taxon>Bacillati</taxon>
        <taxon>Bacillota</taxon>
        <taxon>Bacilli</taxon>
        <taxon>Bacillales</taxon>
        <taxon>Caryophanaceae</taxon>
        <taxon>Planococcus</taxon>
    </lineage>
</organism>
<dbReference type="OrthoDB" id="2884500at2"/>
<accession>A0A497YKR5</accession>
<evidence type="ECO:0000313" key="1">
    <source>
        <dbReference type="EMBL" id="RLJ90725.1"/>
    </source>
</evidence>
<proteinExistence type="predicted"/>
<protein>
    <recommendedName>
        <fullName evidence="3">Lipoprotein</fullName>
    </recommendedName>
</protein>
<name>A0A497YKR5_9BACL</name>